<evidence type="ECO:0000256" key="1">
    <source>
        <dbReference type="ARBA" id="ARBA00022741"/>
    </source>
</evidence>
<dbReference type="InterPro" id="IPR001650">
    <property type="entry name" value="Helicase_C-like"/>
</dbReference>
<feature type="region of interest" description="Disordered" evidence="6">
    <location>
        <begin position="670"/>
        <end position="868"/>
    </location>
</feature>
<dbReference type="PROSITE" id="PS00039">
    <property type="entry name" value="DEAD_ATP_HELICASE"/>
    <property type="match status" value="1"/>
</dbReference>
<dbReference type="CDD" id="cd18787">
    <property type="entry name" value="SF2_C_DEAD"/>
    <property type="match status" value="1"/>
</dbReference>
<dbReference type="PANTHER" id="PTHR47959:SF14">
    <property type="entry name" value="DEAD-BOX ATP-DEPENDENT RNA HELICASE 28"/>
    <property type="match status" value="1"/>
</dbReference>
<feature type="compositionally biased region" description="Acidic residues" evidence="6">
    <location>
        <begin position="82"/>
        <end position="148"/>
    </location>
</feature>
<dbReference type="GO" id="GO:0003724">
    <property type="term" value="F:RNA helicase activity"/>
    <property type="evidence" value="ECO:0007669"/>
    <property type="project" value="UniProtKB-EC"/>
</dbReference>
<evidence type="ECO:0000256" key="2">
    <source>
        <dbReference type="ARBA" id="ARBA00022801"/>
    </source>
</evidence>
<feature type="region of interest" description="Disordered" evidence="6">
    <location>
        <begin position="1"/>
        <end position="24"/>
    </location>
</feature>
<feature type="domain" description="DEAD-box RNA helicase Q" evidence="9">
    <location>
        <begin position="245"/>
        <end position="273"/>
    </location>
</feature>
<dbReference type="GO" id="GO:0005829">
    <property type="term" value="C:cytosol"/>
    <property type="evidence" value="ECO:0007669"/>
    <property type="project" value="TreeGrafter"/>
</dbReference>
<organism evidence="10">
    <name type="scientific">Chlamydomonas sp. ICE-L</name>
    <dbReference type="NCBI Taxonomy" id="309537"/>
    <lineage>
        <taxon>Eukaryota</taxon>
        <taxon>Viridiplantae</taxon>
        <taxon>Chlorophyta</taxon>
        <taxon>core chlorophytes</taxon>
        <taxon>Chlorophyceae</taxon>
        <taxon>CS clade</taxon>
        <taxon>Chlamydomonadales</taxon>
        <taxon>Chlamydomonadaceae</taxon>
        <taxon>Chlamydomonas</taxon>
    </lineage>
</organism>
<sequence length="868" mass="94959">MAESDFNPGFSFDFGGNSSAQAPWDFSGTLKQALDEQGETKLTSIEQKIQRRLQENERIKAAVKRAQDILKAKNAKKVEKEDGSDDEDEDSEDEPLPGELDSDDSDDDVIDDDDDEEEEDEDEGVDDGSEEGSEMDEEEADEEEEEEEKLVLKKGPKEAAAKNKTKPEAPPAVQEAAPKNKTKPEAPQVVLEAAPKTKTKSEALQAVQEERKVEAKQRAQQNTEQPKGKGGFFAETPDGTSFGATSFADLNLSRPLIKACAALGYTTPTPIQAACIPLALTGRDICGSAITGSGKTAAFALPILERLIHRPRQVAATYVLVLSPTRELAVQIHSMMQKLGQFTDVQVALVVGGLSSQVQAGVLRKSPEIVVATPGRMIDHLQNTQSVGLEDLSVLVLDEADRLLEMGFKDELQEIIRMTPKKRQTMLFSATFSEEVKKLVALSLKSPVRLAADAAASVPSSLTQEIVRLKGADMSAQKEAMLMAVCSRSFKGGRTIVFFKTKQGAHRARILFGLCKLAPGAELHGDMTQTARLESLERFRTGEASFLLCTDVAARGLDIQGVQVVVNYDAPSKLETYLHRIGRTARAGAGGQSVTFIEDSDRGLVKEVVKRTKAQMQQRVVPPQSIEQWQAKLESLTHSIASVIHAERMEKEMRQAEMAANKMQNMMDHEDEIHSRPKRTWFQTEREKKELAKQTADMAAGQEDGDRYNDEDGPAAKKHKGDKEGDKQDRRAQKKLERAAEEKKNKRDALKTETDSHTRAIKSAKSKMRHMVQAGGMTSGKAAKLYQEEAHGGRKKERKKEKAGDGPAKLFSGDGLKSGGGKGGAGKGSSGSSGGKDKKQMSKTELNKQKRGGTGKAAFKSKKKFKRR</sequence>
<feature type="non-terminal residue" evidence="10">
    <location>
        <position position="868"/>
    </location>
</feature>
<evidence type="ECO:0000256" key="4">
    <source>
        <dbReference type="ARBA" id="ARBA00022840"/>
    </source>
</evidence>
<dbReference type="GO" id="GO:0016787">
    <property type="term" value="F:hydrolase activity"/>
    <property type="evidence" value="ECO:0007669"/>
    <property type="project" value="UniProtKB-KW"/>
</dbReference>
<evidence type="ECO:0000313" key="10">
    <source>
        <dbReference type="EMBL" id="ALM54996.1"/>
    </source>
</evidence>
<dbReference type="Gene3D" id="3.40.50.300">
    <property type="entry name" value="P-loop containing nucleotide triphosphate hydrolases"/>
    <property type="match status" value="2"/>
</dbReference>
<feature type="compositionally biased region" description="Basic residues" evidence="6">
    <location>
        <begin position="849"/>
        <end position="868"/>
    </location>
</feature>
<evidence type="ECO:0000259" key="9">
    <source>
        <dbReference type="PROSITE" id="PS51195"/>
    </source>
</evidence>
<dbReference type="InterPro" id="IPR014001">
    <property type="entry name" value="Helicase_ATP-bd"/>
</dbReference>
<evidence type="ECO:0000259" key="8">
    <source>
        <dbReference type="PROSITE" id="PS51194"/>
    </source>
</evidence>
<dbReference type="CDD" id="cd17947">
    <property type="entry name" value="DEADc_DDX27"/>
    <property type="match status" value="1"/>
</dbReference>
<feature type="short sequence motif" description="Q motif" evidence="5">
    <location>
        <begin position="245"/>
        <end position="273"/>
    </location>
</feature>
<dbReference type="InterPro" id="IPR011545">
    <property type="entry name" value="DEAD/DEAH_box_helicase_dom"/>
</dbReference>
<feature type="domain" description="Helicase C-terminal" evidence="8">
    <location>
        <begin position="461"/>
        <end position="634"/>
    </location>
</feature>
<feature type="compositionally biased region" description="Basic and acidic residues" evidence="6">
    <location>
        <begin position="208"/>
        <end position="217"/>
    </location>
</feature>
<dbReference type="InterPro" id="IPR014014">
    <property type="entry name" value="RNA_helicase_DEAD_Q_motif"/>
</dbReference>
<reference evidence="10" key="1">
    <citation type="journal article" date="2015" name="Extremophiles">
        <title>Transcriptome-wide analysis of DEAD-box RNA helicase gene family in an Antarctic psychrophilic alga Chlamydomonas sp. ICE-L.</title>
        <authorList>
            <person name="Liu C."/>
            <person name="Huang X."/>
        </authorList>
    </citation>
    <scope>NUCLEOTIDE SEQUENCE</scope>
</reference>
<dbReference type="PROSITE" id="PS51195">
    <property type="entry name" value="Q_MOTIF"/>
    <property type="match status" value="1"/>
</dbReference>
<feature type="compositionally biased region" description="Gly residues" evidence="6">
    <location>
        <begin position="816"/>
        <end position="834"/>
    </location>
</feature>
<dbReference type="SMART" id="SM00487">
    <property type="entry name" value="DEXDc"/>
    <property type="match status" value="1"/>
</dbReference>
<dbReference type="Pfam" id="PF00271">
    <property type="entry name" value="Helicase_C"/>
    <property type="match status" value="1"/>
</dbReference>
<dbReference type="InterPro" id="IPR000629">
    <property type="entry name" value="RNA-helicase_DEAD-box_CS"/>
</dbReference>
<dbReference type="InterPro" id="IPR027417">
    <property type="entry name" value="P-loop_NTPase"/>
</dbReference>
<feature type="compositionally biased region" description="Basic residues" evidence="6">
    <location>
        <begin position="759"/>
        <end position="770"/>
    </location>
</feature>
<feature type="non-terminal residue" evidence="10">
    <location>
        <position position="1"/>
    </location>
</feature>
<dbReference type="EMBL" id="KP718778">
    <property type="protein sequence ID" value="ALM54996.1"/>
    <property type="molecule type" value="mRNA"/>
</dbReference>
<dbReference type="AlphaFoldDB" id="A0A0S1VVN3"/>
<evidence type="ECO:0000259" key="7">
    <source>
        <dbReference type="PROSITE" id="PS51192"/>
    </source>
</evidence>
<feature type="compositionally biased region" description="Basic and acidic residues" evidence="6">
    <location>
        <begin position="835"/>
        <end position="848"/>
    </location>
</feature>
<dbReference type="SMART" id="SM00490">
    <property type="entry name" value="HELICc"/>
    <property type="match status" value="1"/>
</dbReference>
<feature type="compositionally biased region" description="Basic and acidic residues" evidence="6">
    <location>
        <begin position="149"/>
        <end position="167"/>
    </location>
</feature>
<feature type="compositionally biased region" description="Basic and acidic residues" evidence="6">
    <location>
        <begin position="721"/>
        <end position="758"/>
    </location>
</feature>
<feature type="region of interest" description="Disordered" evidence="6">
    <location>
        <begin position="70"/>
        <end position="236"/>
    </location>
</feature>
<accession>A0A0S1VVN3</accession>
<dbReference type="InterPro" id="IPR050079">
    <property type="entry name" value="DEAD_box_RNA_helicase"/>
</dbReference>
<dbReference type="PROSITE" id="PS51192">
    <property type="entry name" value="HELICASE_ATP_BIND_1"/>
    <property type="match status" value="1"/>
</dbReference>
<dbReference type="GO" id="GO:0003676">
    <property type="term" value="F:nucleic acid binding"/>
    <property type="evidence" value="ECO:0007669"/>
    <property type="project" value="InterPro"/>
</dbReference>
<dbReference type="EC" id="3.6.4.13" evidence="10"/>
<dbReference type="GO" id="GO:0005524">
    <property type="term" value="F:ATP binding"/>
    <property type="evidence" value="ECO:0007669"/>
    <property type="project" value="UniProtKB-KW"/>
</dbReference>
<keyword evidence="2 10" id="KW-0378">Hydrolase</keyword>
<dbReference type="SUPFAM" id="SSF52540">
    <property type="entry name" value="P-loop containing nucleoside triphosphate hydrolases"/>
    <property type="match status" value="2"/>
</dbReference>
<dbReference type="Pfam" id="PF00270">
    <property type="entry name" value="DEAD"/>
    <property type="match status" value="1"/>
</dbReference>
<dbReference type="PANTHER" id="PTHR47959">
    <property type="entry name" value="ATP-DEPENDENT RNA HELICASE RHLE-RELATED"/>
    <property type="match status" value="1"/>
</dbReference>
<keyword evidence="4" id="KW-0067">ATP-binding</keyword>
<dbReference type="PROSITE" id="PS51194">
    <property type="entry name" value="HELICASE_CTER"/>
    <property type="match status" value="1"/>
</dbReference>
<evidence type="ECO:0000256" key="3">
    <source>
        <dbReference type="ARBA" id="ARBA00022806"/>
    </source>
</evidence>
<name>A0A0S1VVN3_9CHLO</name>
<evidence type="ECO:0000256" key="5">
    <source>
        <dbReference type="PROSITE-ProRule" id="PRU00552"/>
    </source>
</evidence>
<feature type="compositionally biased region" description="Basic and acidic residues" evidence="6">
    <location>
        <begin position="70"/>
        <end position="81"/>
    </location>
</feature>
<proteinExistence type="evidence at transcript level"/>
<protein>
    <submittedName>
        <fullName evidence="10">DEAD box RNA helicase CiRH28</fullName>
        <ecNumber evidence="10">3.6.4.13</ecNumber>
    </submittedName>
</protein>
<keyword evidence="3 10" id="KW-0347">Helicase</keyword>
<evidence type="ECO:0000256" key="6">
    <source>
        <dbReference type="SAM" id="MobiDB-lite"/>
    </source>
</evidence>
<feature type="domain" description="Helicase ATP-binding" evidence="7">
    <location>
        <begin position="276"/>
        <end position="450"/>
    </location>
</feature>
<keyword evidence="1" id="KW-0547">Nucleotide-binding</keyword>